<organism evidence="2 3">
    <name type="scientific">Steccherinum ochraceum</name>
    <dbReference type="NCBI Taxonomy" id="92696"/>
    <lineage>
        <taxon>Eukaryota</taxon>
        <taxon>Fungi</taxon>
        <taxon>Dikarya</taxon>
        <taxon>Basidiomycota</taxon>
        <taxon>Agaricomycotina</taxon>
        <taxon>Agaricomycetes</taxon>
        <taxon>Polyporales</taxon>
        <taxon>Steccherinaceae</taxon>
        <taxon>Steccherinum</taxon>
    </lineage>
</organism>
<evidence type="ECO:0000313" key="3">
    <source>
        <dbReference type="Proteomes" id="UP000292702"/>
    </source>
</evidence>
<comment type="caution">
    <text evidence="2">The sequence shown here is derived from an EMBL/GenBank/DDBJ whole genome shotgun (WGS) entry which is preliminary data.</text>
</comment>
<feature type="signal peptide" evidence="1">
    <location>
        <begin position="1"/>
        <end position="18"/>
    </location>
</feature>
<feature type="chain" id="PRO_5020354433" evidence="1">
    <location>
        <begin position="19"/>
        <end position="68"/>
    </location>
</feature>
<dbReference type="Proteomes" id="UP000292702">
    <property type="component" value="Unassembled WGS sequence"/>
</dbReference>
<evidence type="ECO:0000313" key="2">
    <source>
        <dbReference type="EMBL" id="TCD64211.1"/>
    </source>
</evidence>
<keyword evidence="1" id="KW-0732">Signal</keyword>
<dbReference type="AlphaFoldDB" id="A0A4R0R8X2"/>
<proteinExistence type="predicted"/>
<keyword evidence="3" id="KW-1185">Reference proteome</keyword>
<feature type="non-terminal residue" evidence="2">
    <location>
        <position position="68"/>
    </location>
</feature>
<protein>
    <submittedName>
        <fullName evidence="2">Uncharacterized protein</fullName>
    </submittedName>
</protein>
<sequence length="68" mass="7102">MFARTLFIVAALMATVLASPVPLSGTELAREAKANVVLGARHGYRDLDAAGLAREAKANVVLGAREPI</sequence>
<accession>A0A4R0R8X2</accession>
<name>A0A4R0R8X2_9APHY</name>
<evidence type="ECO:0000256" key="1">
    <source>
        <dbReference type="SAM" id="SignalP"/>
    </source>
</evidence>
<dbReference type="EMBL" id="RWJN01000250">
    <property type="protein sequence ID" value="TCD64211.1"/>
    <property type="molecule type" value="Genomic_DNA"/>
</dbReference>
<reference evidence="2 3" key="1">
    <citation type="submission" date="2018-11" db="EMBL/GenBank/DDBJ databases">
        <title>Genome assembly of Steccherinum ochraceum LE-BIN_3174, the white-rot fungus of the Steccherinaceae family (The Residual Polyporoid clade, Polyporales, Basidiomycota).</title>
        <authorList>
            <person name="Fedorova T.V."/>
            <person name="Glazunova O.A."/>
            <person name="Landesman E.O."/>
            <person name="Moiseenko K.V."/>
            <person name="Psurtseva N.V."/>
            <person name="Savinova O.S."/>
            <person name="Shakhova N.V."/>
            <person name="Tyazhelova T.V."/>
            <person name="Vasina D.V."/>
        </authorList>
    </citation>
    <scope>NUCLEOTIDE SEQUENCE [LARGE SCALE GENOMIC DNA]</scope>
    <source>
        <strain evidence="2 3">LE-BIN_3174</strain>
    </source>
</reference>
<gene>
    <name evidence="2" type="ORF">EIP91_004445</name>
</gene>